<evidence type="ECO:0000313" key="1">
    <source>
        <dbReference type="EMBL" id="MBZ6076507.1"/>
    </source>
</evidence>
<dbReference type="PROSITE" id="PS51318">
    <property type="entry name" value="TAT"/>
    <property type="match status" value="1"/>
</dbReference>
<gene>
    <name evidence="1" type="ORF">K9B37_09465</name>
</gene>
<organism evidence="1 2">
    <name type="scientific">Microvirga puerhi</name>
    <dbReference type="NCBI Taxonomy" id="2876078"/>
    <lineage>
        <taxon>Bacteria</taxon>
        <taxon>Pseudomonadati</taxon>
        <taxon>Pseudomonadota</taxon>
        <taxon>Alphaproteobacteria</taxon>
        <taxon>Hyphomicrobiales</taxon>
        <taxon>Methylobacteriaceae</taxon>
        <taxon>Microvirga</taxon>
    </lineage>
</organism>
<dbReference type="InterPro" id="IPR029052">
    <property type="entry name" value="Metallo-depent_PP-like"/>
</dbReference>
<dbReference type="SUPFAM" id="SSF56300">
    <property type="entry name" value="Metallo-dependent phosphatases"/>
    <property type="match status" value="1"/>
</dbReference>
<dbReference type="InterPro" id="IPR006311">
    <property type="entry name" value="TAT_signal"/>
</dbReference>
<dbReference type="Gene3D" id="3.60.21.10">
    <property type="match status" value="1"/>
</dbReference>
<proteinExistence type="predicted"/>
<sequence length="441" mass="49241">MTEHPLPPIRLTRRALAQQIAVTAAMTALPVLGTAAAQPAGSSFSFAVCGDTRPMMYLPYKQGQPDLTKLFVEMFGLVMPEKVAEAVVRKDVKTIFDPATGELIRIIMPFESRSEVMTLTVDKGWVTEASVEDVKLLPGVHRTIFRLEGGDWVAREIVKDVQAGRARFVVNSGDVVWWGNQGLTIADSPYWRRVNDTMLKKLPAPDGEMLAAGLEGRWFIGVGNHEVWGDPGIDGVLSAVPYLKNLGVTPDHLIYKFDFDGARFVFLWSGQYDYRSPSLWDADRPRYTEQMQQLRQWLDEAKAAGIRKAFIVFHYPVFARSGLGPIPAPDNPHKLIASYAKDLEIVVFNGHVHTTEIYDVDGVKYLMLGGGGAEQDPILPGRTSIKLPADYPPDLYWKGQPPTEEYNYVLVDVKPGQRTRFTLNRFRPGSAEPFGTEELFT</sequence>
<accession>A0ABS7VN99</accession>
<reference evidence="1 2" key="1">
    <citation type="submission" date="2021-09" db="EMBL/GenBank/DDBJ databases">
        <title>The complete genome sequence of a new microorganism.</title>
        <authorList>
            <person name="Zi Z."/>
        </authorList>
    </citation>
    <scope>NUCLEOTIDE SEQUENCE [LARGE SCALE GENOMIC DNA]</scope>
    <source>
        <strain evidence="1 2">WGZ8</strain>
    </source>
</reference>
<dbReference type="EMBL" id="JAIRBM010000006">
    <property type="protein sequence ID" value="MBZ6076507.1"/>
    <property type="molecule type" value="Genomic_DNA"/>
</dbReference>
<keyword evidence="2" id="KW-1185">Reference proteome</keyword>
<dbReference type="RefSeq" id="WP_224312838.1">
    <property type="nucleotide sequence ID" value="NZ_JAIRBM010000006.1"/>
</dbReference>
<comment type="caution">
    <text evidence="1">The sequence shown here is derived from an EMBL/GenBank/DDBJ whole genome shotgun (WGS) entry which is preliminary data.</text>
</comment>
<name>A0ABS7VN99_9HYPH</name>
<evidence type="ECO:0000313" key="2">
    <source>
        <dbReference type="Proteomes" id="UP000704176"/>
    </source>
</evidence>
<evidence type="ECO:0008006" key="3">
    <source>
        <dbReference type="Google" id="ProtNLM"/>
    </source>
</evidence>
<dbReference type="Proteomes" id="UP000704176">
    <property type="component" value="Unassembled WGS sequence"/>
</dbReference>
<protein>
    <recommendedName>
        <fullName evidence="3">Calcineurin-like phosphoesterase domain-containing protein</fullName>
    </recommendedName>
</protein>